<dbReference type="InterPro" id="IPR014528">
    <property type="entry name" value="GdpP/PdeA"/>
</dbReference>
<keyword evidence="3 8" id="KW-0812">Transmembrane</keyword>
<sequence>MDTYRKRMIRHPLMYLTMIGLLGAILLTIWNIWLGIAYAVVTSIGLVYAWRIEKITFSQTEKHIESLSFRMKKVGSEALLEMPIGILLVNDKFDIEWANPYMSEILEEDSLIGLEMFDLSDELYSLIKSEEKREQTVTINERKYKVVYKQEEKLLYFFDVTEQVNIESKYFADRTVIAILFIDNYDEITQGMDDQSRSLTNTVVTSIINDWAFEHGIFAKRISSDRFLAVLNESILEELEKRKFSILDDIREKTAQKNLSLTLSIGVGAGSSSLIKLGELAQSSLDLVLGRGGDQVAIKQPSGKLKFYGGKTNPVEKRTRVRARVISHALQDLVIESDQVFIMGHKNPDMDAIGAAIGVRKMAQKNQVKGYVVVNFEELNGSVSRLMNEIEINTDLYRYFISPEEALSMMTDKSLVIVVDTHKPSLVMDPRLLKRSDKVVVIDHHRRGEEFIQNPTLVYMEPYASSTAELITELLEYQPENEKLTKLEATSLLSGIIVDTKSFTLRTGARTFEAASYLRTYGADTILVQQLLKEDIDTYIIRSKIIQTVEFVYPGIAVARGEDDKKYDSVLIAQTADILLTMKDVTASFVIAHRPDGLIGISARSLGDINVQVIMENLGGGGHLTNAACQIDAETIEEVMSRLTKAILETLEGSNGE</sequence>
<dbReference type="FunFam" id="3.90.1640.10:FF:000002">
    <property type="entry name" value="Cyclic-di-AMP phosphodiesterase"/>
    <property type="match status" value="1"/>
</dbReference>
<dbReference type="InterPro" id="IPR000160">
    <property type="entry name" value="GGDEF_dom"/>
</dbReference>
<dbReference type="Gene3D" id="3.90.1640.10">
    <property type="entry name" value="inorganic pyrophosphatase (n-terminal core)"/>
    <property type="match status" value="1"/>
</dbReference>
<dbReference type="STRING" id="1384057.CD33_12005"/>
<dbReference type="InterPro" id="IPR001667">
    <property type="entry name" value="DDH_dom"/>
</dbReference>
<evidence type="ECO:0000313" key="11">
    <source>
        <dbReference type="Proteomes" id="UP000030408"/>
    </source>
</evidence>
<comment type="caution">
    <text evidence="10">The sequence shown here is derived from an EMBL/GenBank/DDBJ whole genome shotgun (WGS) entry which is preliminary data.</text>
</comment>
<dbReference type="EMBL" id="JPVO01000051">
    <property type="protein sequence ID" value="KGR75434.1"/>
    <property type="molecule type" value="Genomic_DNA"/>
</dbReference>
<protein>
    <recommendedName>
        <fullName evidence="6">Cyclic-di-AMP phosphodiesterase</fullName>
        <ecNumber evidence="6">3.1.4.-</ecNumber>
    </recommendedName>
</protein>
<dbReference type="Gene3D" id="3.10.310.30">
    <property type="match status" value="1"/>
</dbReference>
<keyword evidence="7" id="KW-0479">Metal-binding</keyword>
<dbReference type="InterPro" id="IPR003156">
    <property type="entry name" value="DHHA1_dom"/>
</dbReference>
<dbReference type="GO" id="GO:0046872">
    <property type="term" value="F:metal ion binding"/>
    <property type="evidence" value="ECO:0007669"/>
    <property type="project" value="UniProtKB-KW"/>
</dbReference>
<dbReference type="SUPFAM" id="SSF64182">
    <property type="entry name" value="DHH phosphoesterases"/>
    <property type="match status" value="1"/>
</dbReference>
<evidence type="ECO:0000313" key="10">
    <source>
        <dbReference type="EMBL" id="KGR75434.1"/>
    </source>
</evidence>
<feature type="binding site" evidence="7">
    <location>
        <position position="444"/>
    </location>
    <ligand>
        <name>Mn(2+)</name>
        <dbReference type="ChEBI" id="CHEBI:29035"/>
        <label>2</label>
    </ligand>
</feature>
<dbReference type="Pfam" id="PF02272">
    <property type="entry name" value="DHHA1"/>
    <property type="match status" value="1"/>
</dbReference>
<evidence type="ECO:0000256" key="7">
    <source>
        <dbReference type="PIRSR" id="PIRSR026583-50"/>
    </source>
</evidence>
<keyword evidence="7" id="KW-0464">Manganese</keyword>
<feature type="transmembrane region" description="Helical" evidence="8">
    <location>
        <begin position="12"/>
        <end position="30"/>
    </location>
</feature>
<gene>
    <name evidence="10" type="ORF">CD33_12005</name>
</gene>
<feature type="domain" description="GGDEF" evidence="9">
    <location>
        <begin position="173"/>
        <end position="301"/>
    </location>
</feature>
<dbReference type="SMART" id="SM00267">
    <property type="entry name" value="GGDEF"/>
    <property type="match status" value="1"/>
</dbReference>
<keyword evidence="11" id="KW-1185">Reference proteome</keyword>
<feature type="binding site" evidence="7">
    <location>
        <position position="345"/>
    </location>
    <ligand>
        <name>Mn(2+)</name>
        <dbReference type="ChEBI" id="CHEBI:29035"/>
        <label>1</label>
    </ligand>
</feature>
<dbReference type="Pfam" id="PF01368">
    <property type="entry name" value="DHH"/>
    <property type="match status" value="1"/>
</dbReference>
<comment type="subcellular location">
    <subcellularLocation>
        <location evidence="1">Cell membrane</location>
        <topology evidence="1">Multi-pass membrane protein</topology>
    </subcellularLocation>
</comment>
<feature type="binding site" evidence="7">
    <location>
        <position position="420"/>
    </location>
    <ligand>
        <name>Mn(2+)</name>
        <dbReference type="ChEBI" id="CHEBI:29035"/>
        <label>1</label>
    </ligand>
</feature>
<dbReference type="Proteomes" id="UP000030408">
    <property type="component" value="Unassembled WGS sequence"/>
</dbReference>
<dbReference type="Pfam" id="PF21370">
    <property type="entry name" value="PAS_GdpP"/>
    <property type="match status" value="1"/>
</dbReference>
<dbReference type="GO" id="GO:0003676">
    <property type="term" value="F:nucleic acid binding"/>
    <property type="evidence" value="ECO:0007669"/>
    <property type="project" value="UniProtKB-UniRule"/>
</dbReference>
<dbReference type="PIRSF" id="PIRSF026583">
    <property type="entry name" value="YybT"/>
    <property type="match status" value="1"/>
</dbReference>
<dbReference type="GO" id="GO:0016787">
    <property type="term" value="F:hydrolase activity"/>
    <property type="evidence" value="ECO:0007669"/>
    <property type="project" value="UniProtKB-UniRule"/>
</dbReference>
<dbReference type="OrthoDB" id="9759476at2"/>
<keyword evidence="6" id="KW-0378">Hydrolase</keyword>
<dbReference type="GO" id="GO:0106409">
    <property type="term" value="F:cyclic-di-AMP phosphodiesterase activity"/>
    <property type="evidence" value="ECO:0007669"/>
    <property type="project" value="RHEA"/>
</dbReference>
<keyword evidence="2 6" id="KW-1003">Cell membrane</keyword>
<accession>A0A0A3HSN0</accession>
<keyword evidence="5 6" id="KW-0472">Membrane</keyword>
<evidence type="ECO:0000259" key="9">
    <source>
        <dbReference type="PROSITE" id="PS50887"/>
    </source>
</evidence>
<evidence type="ECO:0000256" key="3">
    <source>
        <dbReference type="ARBA" id="ARBA00022692"/>
    </source>
</evidence>
<keyword evidence="4 8" id="KW-1133">Transmembrane helix</keyword>
<dbReference type="PROSITE" id="PS50887">
    <property type="entry name" value="GGDEF"/>
    <property type="match status" value="1"/>
</dbReference>
<feature type="binding site" evidence="7">
    <location>
        <position position="420"/>
    </location>
    <ligand>
        <name>Mn(2+)</name>
        <dbReference type="ChEBI" id="CHEBI:29035"/>
        <label>2</label>
    </ligand>
</feature>
<dbReference type="InterPro" id="IPR051319">
    <property type="entry name" value="Oligoribo/pAp-PDE_c-di-AMP_PDE"/>
</dbReference>
<name>A0A0A3HSN0_9BACL</name>
<evidence type="ECO:0000256" key="6">
    <source>
        <dbReference type="PIRNR" id="PIRNR026583"/>
    </source>
</evidence>
<comment type="function">
    <text evidence="6">Has phosphodiesterase (PDE) activity against cyclic-di-AMP (c-di-AMP).</text>
</comment>
<dbReference type="AlphaFoldDB" id="A0A0A3HSN0"/>
<dbReference type="InterPro" id="IPR049553">
    <property type="entry name" value="GdpP-like_PAS"/>
</dbReference>
<proteinExistence type="inferred from homology"/>
<feature type="binding site" evidence="7">
    <location>
        <position position="349"/>
    </location>
    <ligand>
        <name>Mn(2+)</name>
        <dbReference type="ChEBI" id="CHEBI:29035"/>
        <label>1</label>
    </ligand>
</feature>
<dbReference type="EC" id="3.1.4.-" evidence="6"/>
<dbReference type="eggNOG" id="COG3887">
    <property type="taxonomic scope" value="Bacteria"/>
</dbReference>
<organism evidence="10 11">
    <name type="scientific">Ureibacillus sinduriensis BLB-1 = JCM 15800</name>
    <dbReference type="NCBI Taxonomy" id="1384057"/>
    <lineage>
        <taxon>Bacteria</taxon>
        <taxon>Bacillati</taxon>
        <taxon>Bacillota</taxon>
        <taxon>Bacilli</taxon>
        <taxon>Bacillales</taxon>
        <taxon>Caryophanaceae</taxon>
        <taxon>Ureibacillus</taxon>
    </lineage>
</organism>
<evidence type="ECO:0000256" key="4">
    <source>
        <dbReference type="ARBA" id="ARBA00022989"/>
    </source>
</evidence>
<evidence type="ECO:0000256" key="1">
    <source>
        <dbReference type="ARBA" id="ARBA00004651"/>
    </source>
</evidence>
<comment type="similarity">
    <text evidence="6">Belongs to the GdpP/PdeA phosphodiesterase family.</text>
</comment>
<evidence type="ECO:0000256" key="5">
    <source>
        <dbReference type="ARBA" id="ARBA00023136"/>
    </source>
</evidence>
<dbReference type="RefSeq" id="WP_036200944.1">
    <property type="nucleotide sequence ID" value="NZ_AVCY01000005.1"/>
</dbReference>
<dbReference type="PANTHER" id="PTHR47618:SF2">
    <property type="entry name" value="CYCLIC-DI-AMP PHOSPHODIESTERASE GDPP"/>
    <property type="match status" value="1"/>
</dbReference>
<feature type="binding site" evidence="7">
    <location>
        <position position="499"/>
    </location>
    <ligand>
        <name>Mn(2+)</name>
        <dbReference type="ChEBI" id="CHEBI:29035"/>
        <label>2</label>
    </ligand>
</feature>
<dbReference type="Pfam" id="PF24898">
    <property type="entry name" value="GGDEF_GdpP"/>
    <property type="match status" value="1"/>
</dbReference>
<comment type="catalytic activity">
    <reaction evidence="6">
        <text>3',3'-c-di-AMP + H2O = 5'-O-phosphonoadenylyl-(3'-&gt;5')-adenosine + H(+)</text>
        <dbReference type="Rhea" id="RHEA:54420"/>
        <dbReference type="ChEBI" id="CHEBI:15377"/>
        <dbReference type="ChEBI" id="CHEBI:15378"/>
        <dbReference type="ChEBI" id="CHEBI:71500"/>
        <dbReference type="ChEBI" id="CHEBI:138171"/>
    </reaction>
</comment>
<dbReference type="PANTHER" id="PTHR47618">
    <property type="entry name" value="BIFUNCTIONAL OLIGORIBONUCLEASE AND PAP PHOSPHATASE NRNA"/>
    <property type="match status" value="1"/>
</dbReference>
<evidence type="ECO:0000256" key="2">
    <source>
        <dbReference type="ARBA" id="ARBA00022475"/>
    </source>
</evidence>
<dbReference type="Gene3D" id="3.30.450.20">
    <property type="entry name" value="PAS domain"/>
    <property type="match status" value="1"/>
</dbReference>
<comment type="cofactor">
    <cofactor evidence="7">
        <name>Mn(2+)</name>
        <dbReference type="ChEBI" id="CHEBI:29035"/>
    </cofactor>
    <text evidence="7">For phosphodiesterase activity, probably binds 2 Mn(2+) per subunit.</text>
</comment>
<feature type="binding site" evidence="7">
    <location>
        <position position="351"/>
    </location>
    <ligand>
        <name>Mn(2+)</name>
        <dbReference type="ChEBI" id="CHEBI:29035"/>
        <label>2</label>
    </ligand>
</feature>
<dbReference type="GO" id="GO:0005886">
    <property type="term" value="C:plasma membrane"/>
    <property type="evidence" value="ECO:0007669"/>
    <property type="project" value="UniProtKB-SubCell"/>
</dbReference>
<reference evidence="10 11" key="1">
    <citation type="submission" date="2014-02" db="EMBL/GenBank/DDBJ databases">
        <title>Draft genome sequence of Lysinibacillus sinduriensis JCM 15800.</title>
        <authorList>
            <person name="Zhang F."/>
            <person name="Wang G."/>
            <person name="Zhang L."/>
        </authorList>
    </citation>
    <scope>NUCLEOTIDE SEQUENCE [LARGE SCALE GENOMIC DNA]</scope>
    <source>
        <strain evidence="10 11">JCM 15800</strain>
    </source>
</reference>
<dbReference type="InterPro" id="IPR038763">
    <property type="entry name" value="DHH_sf"/>
</dbReference>
<evidence type="ECO:0000256" key="8">
    <source>
        <dbReference type="SAM" id="Phobius"/>
    </source>
</evidence>